<dbReference type="AlphaFoldDB" id="A0AAN9KEJ8"/>
<reference evidence="1 2" key="1">
    <citation type="submission" date="2024-01" db="EMBL/GenBank/DDBJ databases">
        <title>The genomes of 5 underutilized Papilionoideae crops provide insights into root nodulation and disease resistanc.</title>
        <authorList>
            <person name="Jiang F."/>
        </authorList>
    </citation>
    <scope>NUCLEOTIDE SEQUENCE [LARGE SCALE GENOMIC DNA]</scope>
    <source>
        <strain evidence="1">LVBAO_FW01</strain>
        <tissue evidence="1">Leaves</tissue>
    </source>
</reference>
<dbReference type="EMBL" id="JAYMYQ010000008">
    <property type="protein sequence ID" value="KAK7315011.1"/>
    <property type="molecule type" value="Genomic_DNA"/>
</dbReference>
<comment type="caution">
    <text evidence="1">The sequence shown here is derived from an EMBL/GenBank/DDBJ whole genome shotgun (WGS) entry which is preliminary data.</text>
</comment>
<protein>
    <submittedName>
        <fullName evidence="1">Uncharacterized protein</fullName>
    </submittedName>
</protein>
<organism evidence="1 2">
    <name type="scientific">Canavalia gladiata</name>
    <name type="common">Sword bean</name>
    <name type="synonym">Dolichos gladiatus</name>
    <dbReference type="NCBI Taxonomy" id="3824"/>
    <lineage>
        <taxon>Eukaryota</taxon>
        <taxon>Viridiplantae</taxon>
        <taxon>Streptophyta</taxon>
        <taxon>Embryophyta</taxon>
        <taxon>Tracheophyta</taxon>
        <taxon>Spermatophyta</taxon>
        <taxon>Magnoliopsida</taxon>
        <taxon>eudicotyledons</taxon>
        <taxon>Gunneridae</taxon>
        <taxon>Pentapetalae</taxon>
        <taxon>rosids</taxon>
        <taxon>fabids</taxon>
        <taxon>Fabales</taxon>
        <taxon>Fabaceae</taxon>
        <taxon>Papilionoideae</taxon>
        <taxon>50 kb inversion clade</taxon>
        <taxon>NPAAA clade</taxon>
        <taxon>indigoferoid/millettioid clade</taxon>
        <taxon>Phaseoleae</taxon>
        <taxon>Canavalia</taxon>
    </lineage>
</organism>
<dbReference type="Proteomes" id="UP001367508">
    <property type="component" value="Unassembled WGS sequence"/>
</dbReference>
<sequence length="83" mass="9217">MRKLPSWFGLGIRQILKAKALNSHQDSVRMSLLDLNLWCGALTIQISYEEKALIALMVKYSSSPFDCLVLFPTLVVFAGGSDV</sequence>
<accession>A0AAN9KEJ8</accession>
<name>A0AAN9KEJ8_CANGL</name>
<evidence type="ECO:0000313" key="2">
    <source>
        <dbReference type="Proteomes" id="UP001367508"/>
    </source>
</evidence>
<keyword evidence="2" id="KW-1185">Reference proteome</keyword>
<evidence type="ECO:0000313" key="1">
    <source>
        <dbReference type="EMBL" id="KAK7315011.1"/>
    </source>
</evidence>
<proteinExistence type="predicted"/>
<gene>
    <name evidence="1" type="ORF">VNO77_33543</name>
</gene>